<dbReference type="GeneID" id="66859120"/>
<dbReference type="EMBL" id="CP094298">
    <property type="protein sequence ID" value="UNZ01797.1"/>
    <property type="molecule type" value="Genomic_DNA"/>
</dbReference>
<dbReference type="CDD" id="cd00609">
    <property type="entry name" value="AAT_like"/>
    <property type="match status" value="1"/>
</dbReference>
<evidence type="ECO:0000256" key="5">
    <source>
        <dbReference type="SAM" id="MobiDB-lite"/>
    </source>
</evidence>
<organism evidence="7 8">
    <name type="scientific">Streptomyces rimosus subsp. rimosus</name>
    <dbReference type="NCBI Taxonomy" id="132474"/>
    <lineage>
        <taxon>Bacteria</taxon>
        <taxon>Bacillati</taxon>
        <taxon>Actinomycetota</taxon>
        <taxon>Actinomycetes</taxon>
        <taxon>Kitasatosporales</taxon>
        <taxon>Streptomycetaceae</taxon>
        <taxon>Streptomyces</taxon>
    </lineage>
</organism>
<keyword evidence="4" id="KW-0663">Pyridoxal phosphate</keyword>
<dbReference type="InterPro" id="IPR015421">
    <property type="entry name" value="PyrdxlP-dep_Trfase_major"/>
</dbReference>
<feature type="region of interest" description="Disordered" evidence="5">
    <location>
        <begin position="440"/>
        <end position="469"/>
    </location>
</feature>
<comment type="cofactor">
    <cofactor evidence="1">
        <name>pyridoxal 5'-phosphate</name>
        <dbReference type="ChEBI" id="CHEBI:597326"/>
    </cofactor>
</comment>
<dbReference type="Gene3D" id="3.40.640.10">
    <property type="entry name" value="Type I PLP-dependent aspartate aminotransferase-like (Major domain)"/>
    <property type="match status" value="1"/>
</dbReference>
<proteinExistence type="predicted"/>
<evidence type="ECO:0000256" key="3">
    <source>
        <dbReference type="ARBA" id="ARBA00022679"/>
    </source>
</evidence>
<dbReference type="PANTHER" id="PTHR42790:SF19">
    <property type="entry name" value="KYNURENINE_ALPHA-AMINOADIPATE AMINOTRANSFERASE, MITOCHONDRIAL"/>
    <property type="match status" value="1"/>
</dbReference>
<dbReference type="EC" id="2.6.1.39" evidence="7"/>
<evidence type="ECO:0000256" key="2">
    <source>
        <dbReference type="ARBA" id="ARBA00022576"/>
    </source>
</evidence>
<dbReference type="InterPro" id="IPR015422">
    <property type="entry name" value="PyrdxlP-dep_Trfase_small"/>
</dbReference>
<keyword evidence="2 7" id="KW-0032">Aminotransferase</keyword>
<feature type="domain" description="Aminotransferase class I/classII large" evidence="6">
    <location>
        <begin position="83"/>
        <end position="428"/>
    </location>
</feature>
<evidence type="ECO:0000256" key="1">
    <source>
        <dbReference type="ARBA" id="ARBA00001933"/>
    </source>
</evidence>
<protein>
    <submittedName>
        <fullName evidence="7">2-aminoadipate transaminase</fullName>
        <ecNumber evidence="7">2.6.1.39</ecNumber>
    </submittedName>
</protein>
<dbReference type="InterPro" id="IPR050859">
    <property type="entry name" value="Class-I_PLP-dep_aminotransf"/>
</dbReference>
<evidence type="ECO:0000313" key="8">
    <source>
        <dbReference type="Proteomes" id="UP000829494"/>
    </source>
</evidence>
<evidence type="ECO:0000313" key="7">
    <source>
        <dbReference type="EMBL" id="UNZ01797.1"/>
    </source>
</evidence>
<keyword evidence="8" id="KW-1185">Reference proteome</keyword>
<name>A0ABY3YWS7_STRRM</name>
<gene>
    <name evidence="7" type="primary">lysN2</name>
    <name evidence="7" type="ORF">SRIMR7_06570</name>
</gene>
<dbReference type="InterPro" id="IPR015424">
    <property type="entry name" value="PyrdxlP-dep_Trfase"/>
</dbReference>
<dbReference type="Pfam" id="PF00155">
    <property type="entry name" value="Aminotran_1_2"/>
    <property type="match status" value="1"/>
</dbReference>
<dbReference type="Gene3D" id="3.90.1150.10">
    <property type="entry name" value="Aspartate Aminotransferase, domain 1"/>
    <property type="match status" value="1"/>
</dbReference>
<keyword evidence="3 7" id="KW-0808">Transferase</keyword>
<accession>A0ABY3YWS7</accession>
<reference evidence="7 8" key="1">
    <citation type="submission" date="2022-03" db="EMBL/GenBank/DDBJ databases">
        <title>Complete genome of Streptomyces rimosus ssp. rimosus R7 (=ATCC 10970).</title>
        <authorList>
            <person name="Beganovic S."/>
            <person name="Ruckert C."/>
            <person name="Busche T."/>
            <person name="Kalinowski J."/>
            <person name="Wittmann C."/>
        </authorList>
    </citation>
    <scope>NUCLEOTIDE SEQUENCE [LARGE SCALE GENOMIC DNA]</scope>
    <source>
        <strain evidence="7 8">R7</strain>
    </source>
</reference>
<dbReference type="SUPFAM" id="SSF53383">
    <property type="entry name" value="PLP-dependent transferases"/>
    <property type="match status" value="1"/>
</dbReference>
<evidence type="ECO:0000256" key="4">
    <source>
        <dbReference type="ARBA" id="ARBA00022898"/>
    </source>
</evidence>
<dbReference type="PANTHER" id="PTHR42790">
    <property type="entry name" value="AMINOTRANSFERASE"/>
    <property type="match status" value="1"/>
</dbReference>
<dbReference type="Proteomes" id="UP000829494">
    <property type="component" value="Chromosome"/>
</dbReference>
<evidence type="ECO:0000259" key="6">
    <source>
        <dbReference type="Pfam" id="PF00155"/>
    </source>
</evidence>
<dbReference type="GO" id="GO:0047536">
    <property type="term" value="F:2-aminoadipate transaminase activity"/>
    <property type="evidence" value="ECO:0007669"/>
    <property type="project" value="UniProtKB-EC"/>
</dbReference>
<sequence>MEIMQPEIAAAELNSATLHASLADASMESMNLLNRIADTYPEAISFAAGRPYEGFYDAAQVHQYLQVFCDHLGTERKMTEAEIARTLFQYGETKGIIAGLIARSLAVDEGIEAVDGSVVVTVGCQEAMFLLLRALRADSRDAVLAPRPTYVGLTGAALLADMPVLPVHSGEHGIDLDDLVAQLRSARAAGRRVRACYVTPDFANPVGSSMDLADRHRLLEIAERENLLLLEDNAYGVFHTSAERPPTLKSLDRGRRVVYLGSFAKTGVPGARVGYVVADQRVTGGPNGDGLLADELSKIKSMLTVNTSPIAQAVIGGKLLSHGCSMVEANRRETAVYRRNLNQVLAGLARRFADCPGITWNEPTGGFFVVLSVPFVVTDDFLEYAARKYGVLFTPMHHFYGASAQCRQLRLSISTLTPERIDKGLDRLAALLTGRLRANGGAAASGEGAADGSATPPGAPAGPSPDGAR</sequence>
<feature type="compositionally biased region" description="Low complexity" evidence="5">
    <location>
        <begin position="440"/>
        <end position="456"/>
    </location>
</feature>
<dbReference type="InterPro" id="IPR004839">
    <property type="entry name" value="Aminotransferase_I/II_large"/>
</dbReference>
<dbReference type="RefSeq" id="WP_003980917.1">
    <property type="nucleotide sequence ID" value="NZ_CP043497.1"/>
</dbReference>